<sequence length="203" mass="23112">MFPLDHPYILALPRALEENPHFHIYSFSPSTSPNHHICTLELADDHLGEDEAICWHTLNTGDQRQASEGHFHTDMSQSVFALQLMIAGPEFVRREVLYLIPRTTFLAQIREAEAQKSPRIGGGTQPVPWTDWGSQGCLRLSPRQQYGIRIAHEIPFGSRFPHIVLDESDFRRASVYVFDVNPHVARRERQLLASRQHASADAP</sequence>
<name>A0A5K1JTB0_9APHY</name>
<organism evidence="1">
    <name type="scientific">Ganoderma boninense</name>
    <dbReference type="NCBI Taxonomy" id="34458"/>
    <lineage>
        <taxon>Eukaryota</taxon>
        <taxon>Fungi</taxon>
        <taxon>Dikarya</taxon>
        <taxon>Basidiomycota</taxon>
        <taxon>Agaricomycotina</taxon>
        <taxon>Agaricomycetes</taxon>
        <taxon>Polyporales</taxon>
        <taxon>Polyporaceae</taxon>
        <taxon>Ganoderma</taxon>
    </lineage>
</organism>
<evidence type="ECO:0000313" key="1">
    <source>
        <dbReference type="EMBL" id="VWO94556.1"/>
    </source>
</evidence>
<reference evidence="1" key="1">
    <citation type="submission" date="2019-10" db="EMBL/GenBank/DDBJ databases">
        <authorList>
            <person name="Nor Muhammad N."/>
        </authorList>
    </citation>
    <scope>NUCLEOTIDE SEQUENCE</scope>
</reference>
<accession>A0A5K1JTB0</accession>
<proteinExistence type="predicted"/>
<dbReference type="AlphaFoldDB" id="A0A5K1JTB0"/>
<gene>
    <name evidence="1" type="primary">I1S802</name>
</gene>
<protein>
    <submittedName>
        <fullName evidence="1">AAA_12 domain-containing protein</fullName>
    </submittedName>
</protein>
<dbReference type="EMBL" id="LR724053">
    <property type="protein sequence ID" value="VWO94556.1"/>
    <property type="molecule type" value="Genomic_DNA"/>
</dbReference>